<dbReference type="InterPro" id="IPR027417">
    <property type="entry name" value="P-loop_NTPase"/>
</dbReference>
<reference evidence="1 2" key="1">
    <citation type="submission" date="2019-06" db="EMBL/GenBank/DDBJ databases">
        <title>Mycoplasma sp. 2F1A isolated from ostrich.</title>
        <authorList>
            <person name="Spergser J."/>
        </authorList>
    </citation>
    <scope>NUCLEOTIDE SEQUENCE [LARGE SCALE GENOMIC DNA]</scope>
    <source>
        <strain evidence="1 2">2F1A</strain>
    </source>
</reference>
<dbReference type="EMBL" id="CP040825">
    <property type="protein sequence ID" value="QCZ36903.1"/>
    <property type="molecule type" value="Genomic_DNA"/>
</dbReference>
<evidence type="ECO:0000313" key="1">
    <source>
        <dbReference type="EMBL" id="QCZ36903.1"/>
    </source>
</evidence>
<dbReference type="Proteomes" id="UP000305457">
    <property type="component" value="Chromosome"/>
</dbReference>
<name>A0A5B7XYC6_9MOLU</name>
<dbReference type="OrthoDB" id="9815116at2"/>
<proteinExistence type="predicted"/>
<dbReference type="SUPFAM" id="SSF52540">
    <property type="entry name" value="P-loop containing nucleoside triphosphate hydrolases"/>
    <property type="match status" value="1"/>
</dbReference>
<organism evidence="1 2">
    <name type="scientific">Mycoplasma nasistruthionis</name>
    <dbReference type="NCBI Taxonomy" id="353852"/>
    <lineage>
        <taxon>Bacteria</taxon>
        <taxon>Bacillati</taxon>
        <taxon>Mycoplasmatota</taxon>
        <taxon>Mollicutes</taxon>
        <taxon>Mycoplasmataceae</taxon>
        <taxon>Mycoplasma</taxon>
    </lineage>
</organism>
<accession>A0A5B7XYC6</accession>
<gene>
    <name evidence="1" type="ORF">FG904_02720</name>
</gene>
<protein>
    <submittedName>
        <fullName evidence="1">Uncharacterized protein</fullName>
    </submittedName>
</protein>
<evidence type="ECO:0000313" key="2">
    <source>
        <dbReference type="Proteomes" id="UP000305457"/>
    </source>
</evidence>
<sequence length="1342" mass="158199">MENANLIKKFLDTKRAYQLTHKKFFTNININDLKIQSFRNQDIIQQILNLLENAKQKSYVNLPWFIDKNCDLDKASIIAFPICILKWKENETSDNFVHSGFVYITFKKKRNQVKAYTLSNPKIHINQHLLEKLKDNYNIQINDKMFENFQKEPNMTNLKKLWSLLSNKIQKEYKKTEWTVNTYIAYLQLIKSNELYSLDLMVDNIDKLNFTLSNAFDFLNQKDQLSLNDYTFLQINQQQLKLLSLAHSGKDIVLNSIAGVGKSYTLANITASLISKNKKVLILTKEHFSNNNSVLKHLEKLSNPFYLLLDKKLSDGKFENLNTSINKYNELIRKDYIDVFPAKNTELFTTLIYQTNIPYLDINYYQAVINYFNLIQTKTLTDYELYNDFFSSFKKPINDLHAFLSSNNFELFNFKSFKTLLDINKLKEVEKLLKELKQQWQSYLYIFNKKPFKTAFASLFELFNLWIHHKEVFSKTELSAIKDFDKEINIIQQLDKINKQFNIYENFDINMDFLKSNKPTQDTIKEWQEVLNNNQNFFKRLFSSKYKNVRSSILSFNRYTPKLNYNKLVEFFNNVLKPSVALIDKQQELLNSLTIKPPVPRSLKKYSSTLQIYQKINQIASDIGIKDLKEFSQSTNFSLINLKNLNELRDKNIIKNIDGIFSSEFLEIANLNSMIELLNTNFNKIHNFVLNNSYWLENSRLVDFAETCLKNKVKNNYFYKFCLIQYQQILADCLNQINQSTKNKITKISNKLANKTTIKPLYTSADLTKKINECYQASFPLLLSVENVEEYYEQIKDFEFDTLIIDDAEAFDLKDIALLASQTKQKIIFGNNDKNYENENNLLSLLLDKNKSKSTDLSWNYTSLNSNLLNPIRKLISSYENMNLLPNYGNKYKNLNIEWININATKSIDFINENNSSGINVQEATKIIEKINEIKNLHPNKSIGVFVFNEKQKNYLKQHIDVIFKDKDIFIKNYNNNFYNLYHIHKKDIPDIVIIGTTYGINWDYKLTQVHGPFYKDSKEPFALWHFATSLAKEKVIVFNSLNYSTAQRYSYIKNQRDLEKSSNYFETYLSKLQYDPNSLIHEYFVDVKLNISDFEKVIYDTLKQKLNPRFTLKYKAQSEKHPLNFAVFYNNCPVLGIAINEHTDFDFDLHNQMLKNKGWKILEIDILTWMNNYQQKIDEFIQILNDLDLSQFNNIQSNVIEINQNNADEELQFVQSDYEEIVYIQVYNHIKQANLKFANLNLKVLTQLPLDDSNHPKRVDIAIVEQKNDRYIPLLAIEVDGQTYHSSMIQKKKDEVKNQLINDVFGHDKIYRINTDNLKTKNSREKHFAELIDFINANVLS</sequence>
<dbReference type="RefSeq" id="WP_139592383.1">
    <property type="nucleotide sequence ID" value="NZ_CP040825.1"/>
</dbReference>
<dbReference type="KEGG" id="mnh:FG904_02720"/>